<organism evidence="2 3">
    <name type="scientific">Sungkyunkwania multivorans</name>
    <dbReference type="NCBI Taxonomy" id="1173618"/>
    <lineage>
        <taxon>Bacteria</taxon>
        <taxon>Pseudomonadati</taxon>
        <taxon>Bacteroidota</taxon>
        <taxon>Flavobacteriia</taxon>
        <taxon>Flavobacteriales</taxon>
        <taxon>Flavobacteriaceae</taxon>
        <taxon>Sungkyunkwania</taxon>
    </lineage>
</organism>
<protein>
    <submittedName>
        <fullName evidence="2">CCC motif membrane protein</fullName>
    </submittedName>
</protein>
<reference evidence="3" key="1">
    <citation type="journal article" date="2019" name="Int. J. Syst. Evol. Microbiol.">
        <title>The Global Catalogue of Microorganisms (GCM) 10K type strain sequencing project: providing services to taxonomists for standard genome sequencing and annotation.</title>
        <authorList>
            <consortium name="The Broad Institute Genomics Platform"/>
            <consortium name="The Broad Institute Genome Sequencing Center for Infectious Disease"/>
            <person name="Wu L."/>
            <person name="Ma J."/>
        </authorList>
    </citation>
    <scope>NUCLEOTIDE SEQUENCE [LARGE SCALE GENOMIC DNA]</scope>
    <source>
        <strain evidence="3">CCUG 62952</strain>
    </source>
</reference>
<accession>A0ABW3CT54</accession>
<dbReference type="NCBIfam" id="NF040945">
    <property type="entry name" value="CCC_membrane"/>
    <property type="match status" value="1"/>
</dbReference>
<feature type="transmembrane region" description="Helical" evidence="1">
    <location>
        <begin position="12"/>
        <end position="39"/>
    </location>
</feature>
<evidence type="ECO:0000313" key="2">
    <source>
        <dbReference type="EMBL" id="MFD0860938.1"/>
    </source>
</evidence>
<keyword evidence="1" id="KW-0812">Transmembrane</keyword>
<comment type="caution">
    <text evidence="2">The sequence shown here is derived from an EMBL/GenBank/DDBJ whole genome shotgun (WGS) entry which is preliminary data.</text>
</comment>
<keyword evidence="1" id="KW-1133">Transmembrane helix</keyword>
<sequence>MEKQKLNPTLVYVLAILGLPLCCCLGVGVIPSAIAFFIAKGKLKQANENPDQFEGVKAMNTAKTIALVILIINILYIGWSIYRISTVGWDEIMEQQRQIMEQYGVE</sequence>
<dbReference type="EMBL" id="JBHTJH010000002">
    <property type="protein sequence ID" value="MFD0860938.1"/>
    <property type="molecule type" value="Genomic_DNA"/>
</dbReference>
<dbReference type="Proteomes" id="UP001596978">
    <property type="component" value="Unassembled WGS sequence"/>
</dbReference>
<evidence type="ECO:0000313" key="3">
    <source>
        <dbReference type="Proteomes" id="UP001596978"/>
    </source>
</evidence>
<name>A0ABW3CT54_9FLAO</name>
<dbReference type="RefSeq" id="WP_386402997.1">
    <property type="nucleotide sequence ID" value="NZ_JBHTJH010000002.1"/>
</dbReference>
<keyword evidence="1" id="KW-0472">Membrane</keyword>
<keyword evidence="3" id="KW-1185">Reference proteome</keyword>
<gene>
    <name evidence="2" type="ORF">ACFQ1M_01855</name>
</gene>
<proteinExistence type="predicted"/>
<feature type="transmembrane region" description="Helical" evidence="1">
    <location>
        <begin position="60"/>
        <end position="82"/>
    </location>
</feature>
<evidence type="ECO:0000256" key="1">
    <source>
        <dbReference type="SAM" id="Phobius"/>
    </source>
</evidence>